<evidence type="ECO:0000313" key="1">
    <source>
        <dbReference type="EMBL" id="KAH6932123.1"/>
    </source>
</evidence>
<dbReference type="Proteomes" id="UP000821845">
    <property type="component" value="Chromosome 4"/>
</dbReference>
<gene>
    <name evidence="1" type="ORF">HPB50_002885</name>
</gene>
<name>A0ACB7SBL4_HYAAI</name>
<keyword evidence="2" id="KW-1185">Reference proteome</keyword>
<reference evidence="1" key="1">
    <citation type="submission" date="2020-05" db="EMBL/GenBank/DDBJ databases">
        <title>Large-scale comparative analyses of tick genomes elucidate their genetic diversity and vector capacities.</title>
        <authorList>
            <person name="Jia N."/>
            <person name="Wang J."/>
            <person name="Shi W."/>
            <person name="Du L."/>
            <person name="Sun Y."/>
            <person name="Zhan W."/>
            <person name="Jiang J."/>
            <person name="Wang Q."/>
            <person name="Zhang B."/>
            <person name="Ji P."/>
            <person name="Sakyi L.B."/>
            <person name="Cui X."/>
            <person name="Yuan T."/>
            <person name="Jiang B."/>
            <person name="Yang W."/>
            <person name="Lam T.T.-Y."/>
            <person name="Chang Q."/>
            <person name="Ding S."/>
            <person name="Wang X."/>
            <person name="Zhu J."/>
            <person name="Ruan X."/>
            <person name="Zhao L."/>
            <person name="Wei J."/>
            <person name="Que T."/>
            <person name="Du C."/>
            <person name="Cheng J."/>
            <person name="Dai P."/>
            <person name="Han X."/>
            <person name="Huang E."/>
            <person name="Gao Y."/>
            <person name="Liu J."/>
            <person name="Shao H."/>
            <person name="Ye R."/>
            <person name="Li L."/>
            <person name="Wei W."/>
            <person name="Wang X."/>
            <person name="Wang C."/>
            <person name="Yang T."/>
            <person name="Huo Q."/>
            <person name="Li W."/>
            <person name="Guo W."/>
            <person name="Chen H."/>
            <person name="Zhou L."/>
            <person name="Ni X."/>
            <person name="Tian J."/>
            <person name="Zhou Y."/>
            <person name="Sheng Y."/>
            <person name="Liu T."/>
            <person name="Pan Y."/>
            <person name="Xia L."/>
            <person name="Li J."/>
            <person name="Zhao F."/>
            <person name="Cao W."/>
        </authorList>
    </citation>
    <scope>NUCLEOTIDE SEQUENCE</scope>
    <source>
        <strain evidence="1">Hyas-2018</strain>
    </source>
</reference>
<sequence length="150" mass="16569">MRDLRIPIDRYIGAPEPGGHAALAARDIPAAEVRRAAASRGGCADQRLIKLGLLPHCGPEKRQGGRGALFRCAEEEGSGRPFRDTQAANTGFTERGNQRGSQRRATRPGTGMHAAERPRRRTCLHNVKETRVPRERPPRVRRHEAARVLS</sequence>
<organism evidence="1 2">
    <name type="scientific">Hyalomma asiaticum</name>
    <name type="common">Tick</name>
    <dbReference type="NCBI Taxonomy" id="266040"/>
    <lineage>
        <taxon>Eukaryota</taxon>
        <taxon>Metazoa</taxon>
        <taxon>Ecdysozoa</taxon>
        <taxon>Arthropoda</taxon>
        <taxon>Chelicerata</taxon>
        <taxon>Arachnida</taxon>
        <taxon>Acari</taxon>
        <taxon>Parasitiformes</taxon>
        <taxon>Ixodida</taxon>
        <taxon>Ixodoidea</taxon>
        <taxon>Ixodidae</taxon>
        <taxon>Hyalomminae</taxon>
        <taxon>Hyalomma</taxon>
    </lineage>
</organism>
<dbReference type="EMBL" id="CM023484">
    <property type="protein sequence ID" value="KAH6932123.1"/>
    <property type="molecule type" value="Genomic_DNA"/>
</dbReference>
<accession>A0ACB7SBL4</accession>
<protein>
    <submittedName>
        <fullName evidence="1">Uncharacterized protein</fullName>
    </submittedName>
</protein>
<proteinExistence type="predicted"/>
<evidence type="ECO:0000313" key="2">
    <source>
        <dbReference type="Proteomes" id="UP000821845"/>
    </source>
</evidence>
<comment type="caution">
    <text evidence="1">The sequence shown here is derived from an EMBL/GenBank/DDBJ whole genome shotgun (WGS) entry which is preliminary data.</text>
</comment>